<name>A0A7Y2H3Z5_UNCEI</name>
<dbReference type="AlphaFoldDB" id="A0A7Y2H3Z5"/>
<feature type="region of interest" description="Disordered" evidence="1">
    <location>
        <begin position="102"/>
        <end position="129"/>
    </location>
</feature>
<dbReference type="EMBL" id="JABDJR010000700">
    <property type="protein sequence ID" value="NNF08556.1"/>
    <property type="molecule type" value="Genomic_DNA"/>
</dbReference>
<evidence type="ECO:0000256" key="1">
    <source>
        <dbReference type="SAM" id="MobiDB-lite"/>
    </source>
</evidence>
<proteinExistence type="predicted"/>
<evidence type="ECO:0000313" key="3">
    <source>
        <dbReference type="Proteomes" id="UP000547674"/>
    </source>
</evidence>
<protein>
    <submittedName>
        <fullName evidence="2">Uncharacterized protein</fullName>
    </submittedName>
</protein>
<dbReference type="Proteomes" id="UP000547674">
    <property type="component" value="Unassembled WGS sequence"/>
</dbReference>
<evidence type="ECO:0000313" key="2">
    <source>
        <dbReference type="EMBL" id="NNF08556.1"/>
    </source>
</evidence>
<reference evidence="2 3" key="1">
    <citation type="submission" date="2020-03" db="EMBL/GenBank/DDBJ databases">
        <title>Metabolic flexibility allows generalist bacteria to become dominant in a frequently disturbed ecosystem.</title>
        <authorList>
            <person name="Chen Y.-J."/>
            <person name="Leung P.M."/>
            <person name="Bay S.K."/>
            <person name="Hugenholtz P."/>
            <person name="Kessler A.J."/>
            <person name="Shelley G."/>
            <person name="Waite D.W."/>
            <person name="Cook P.L."/>
            <person name="Greening C."/>
        </authorList>
    </citation>
    <scope>NUCLEOTIDE SEQUENCE [LARGE SCALE GENOMIC DNA]</scope>
    <source>
        <strain evidence="2">SS_bin_28</strain>
    </source>
</reference>
<sequence>MSLYSDPSFDIVEPGSMEPFDCSPELEEDDVGIALSAPDTVFFTPGSPFELDEVFTRVIVCTSYQLPAGTIEPDDNFVESVIYVAVNAETNQSYTGFMGEAAQTDEKPENSEGEPPPVREAPPLPPDTIDMETLKTGETPREELLRGGWINPNLADILGLPSQEATYYVFAYLKEYKSNTVKIRVEARKP</sequence>
<feature type="compositionally biased region" description="Pro residues" evidence="1">
    <location>
        <begin position="114"/>
        <end position="126"/>
    </location>
</feature>
<gene>
    <name evidence="2" type="ORF">HKN21_17475</name>
</gene>
<organism evidence="2 3">
    <name type="scientific">Eiseniibacteriota bacterium</name>
    <dbReference type="NCBI Taxonomy" id="2212470"/>
    <lineage>
        <taxon>Bacteria</taxon>
        <taxon>Candidatus Eiseniibacteriota</taxon>
    </lineage>
</organism>
<accession>A0A7Y2H3Z5</accession>
<comment type="caution">
    <text evidence="2">The sequence shown here is derived from an EMBL/GenBank/DDBJ whole genome shotgun (WGS) entry which is preliminary data.</text>
</comment>